<dbReference type="InterPro" id="IPR000847">
    <property type="entry name" value="LysR_HTH_N"/>
</dbReference>
<dbReference type="InterPro" id="IPR036388">
    <property type="entry name" value="WH-like_DNA-bd_sf"/>
</dbReference>
<dbReference type="FunFam" id="1.10.10.10:FF:000001">
    <property type="entry name" value="LysR family transcriptional regulator"/>
    <property type="match status" value="1"/>
</dbReference>
<evidence type="ECO:0000313" key="6">
    <source>
        <dbReference type="EMBL" id="MBB5065809.1"/>
    </source>
</evidence>
<dbReference type="EMBL" id="JACHIO010000020">
    <property type="protein sequence ID" value="MBB5065809.1"/>
    <property type="molecule type" value="Genomic_DNA"/>
</dbReference>
<comment type="caution">
    <text evidence="6">The sequence shown here is derived from an EMBL/GenBank/DDBJ whole genome shotgun (WGS) entry which is preliminary data.</text>
</comment>
<dbReference type="PANTHER" id="PTHR30419:SF31">
    <property type="entry name" value="BLR3139 PROTEIN"/>
    <property type="match status" value="1"/>
</dbReference>
<sequence>MILRHLEFLTALARERHFARAATACNVSQSTLSAGIKQMEESLGVLLVERGQRFVGLTPEGAKVLEWAQHVMTDFDGLQQNLTQMRRGLGGQLKIGAIPATLPMISLLTTPFAKRHPQATTVIRSLTSIEIQRGLDDFSLDIGVTYLDNEPLVRVRRLQLYMERYVLLTKQGEHLQDRKTISWSEAATYPLCLLTSDMQNRRILDMHFREAGAEVHAMIESNSLITLWSHLHFGHWSTIVPHSFLPLVGEMEGVRALALVEPDTTHAVGLVASDRDPLPPAARAFLDLAKEMNSKHEIAHTLE</sequence>
<evidence type="ECO:0000313" key="7">
    <source>
        <dbReference type="Proteomes" id="UP000584867"/>
    </source>
</evidence>
<dbReference type="Gene3D" id="1.10.10.10">
    <property type="entry name" value="Winged helix-like DNA-binding domain superfamily/Winged helix DNA-binding domain"/>
    <property type="match status" value="1"/>
</dbReference>
<protein>
    <submittedName>
        <fullName evidence="6">DNA-binding transcriptional LysR family regulator</fullName>
    </submittedName>
</protein>
<dbReference type="Gene3D" id="3.40.190.290">
    <property type="match status" value="1"/>
</dbReference>
<organism evidence="6 7">
    <name type="scientific">Granulicella mallensis</name>
    <dbReference type="NCBI Taxonomy" id="940614"/>
    <lineage>
        <taxon>Bacteria</taxon>
        <taxon>Pseudomonadati</taxon>
        <taxon>Acidobacteriota</taxon>
        <taxon>Terriglobia</taxon>
        <taxon>Terriglobales</taxon>
        <taxon>Acidobacteriaceae</taxon>
        <taxon>Granulicella</taxon>
    </lineage>
</organism>
<evidence type="ECO:0000256" key="1">
    <source>
        <dbReference type="ARBA" id="ARBA00009437"/>
    </source>
</evidence>
<evidence type="ECO:0000256" key="2">
    <source>
        <dbReference type="ARBA" id="ARBA00023015"/>
    </source>
</evidence>
<dbReference type="PANTHER" id="PTHR30419">
    <property type="entry name" value="HTH-TYPE TRANSCRIPTIONAL REGULATOR YBHD"/>
    <property type="match status" value="1"/>
</dbReference>
<evidence type="ECO:0000256" key="3">
    <source>
        <dbReference type="ARBA" id="ARBA00023125"/>
    </source>
</evidence>
<dbReference type="AlphaFoldDB" id="A0A7W8EBQ3"/>
<dbReference type="SUPFAM" id="SSF53850">
    <property type="entry name" value="Periplasmic binding protein-like II"/>
    <property type="match status" value="1"/>
</dbReference>
<dbReference type="InterPro" id="IPR005119">
    <property type="entry name" value="LysR_subst-bd"/>
</dbReference>
<dbReference type="InterPro" id="IPR050950">
    <property type="entry name" value="HTH-type_LysR_regulators"/>
</dbReference>
<dbReference type="SUPFAM" id="SSF46785">
    <property type="entry name" value="Winged helix' DNA-binding domain"/>
    <property type="match status" value="1"/>
</dbReference>
<dbReference type="Pfam" id="PF03466">
    <property type="entry name" value="LysR_substrate"/>
    <property type="match status" value="1"/>
</dbReference>
<dbReference type="Proteomes" id="UP000584867">
    <property type="component" value="Unassembled WGS sequence"/>
</dbReference>
<proteinExistence type="inferred from homology"/>
<dbReference type="GO" id="GO:0003677">
    <property type="term" value="F:DNA binding"/>
    <property type="evidence" value="ECO:0007669"/>
    <property type="project" value="UniProtKB-KW"/>
</dbReference>
<keyword evidence="2" id="KW-0805">Transcription regulation</keyword>
<keyword evidence="4" id="KW-0804">Transcription</keyword>
<dbReference type="GO" id="GO:0003700">
    <property type="term" value="F:DNA-binding transcription factor activity"/>
    <property type="evidence" value="ECO:0007669"/>
    <property type="project" value="InterPro"/>
</dbReference>
<feature type="domain" description="HTH lysR-type" evidence="5">
    <location>
        <begin position="1"/>
        <end position="58"/>
    </location>
</feature>
<name>A0A7W8EBQ3_9BACT</name>
<dbReference type="GO" id="GO:0005829">
    <property type="term" value="C:cytosol"/>
    <property type="evidence" value="ECO:0007669"/>
    <property type="project" value="TreeGrafter"/>
</dbReference>
<dbReference type="RefSeq" id="WP_184258825.1">
    <property type="nucleotide sequence ID" value="NZ_JACHIO010000020.1"/>
</dbReference>
<reference evidence="6 7" key="1">
    <citation type="submission" date="2020-08" db="EMBL/GenBank/DDBJ databases">
        <title>Genomic Encyclopedia of Type Strains, Phase IV (KMG-V): Genome sequencing to study the core and pangenomes of soil and plant-associated prokaryotes.</title>
        <authorList>
            <person name="Whitman W."/>
        </authorList>
    </citation>
    <scope>NUCLEOTIDE SEQUENCE [LARGE SCALE GENOMIC DNA]</scope>
    <source>
        <strain evidence="6 7">X5P3</strain>
    </source>
</reference>
<evidence type="ECO:0000259" key="5">
    <source>
        <dbReference type="PROSITE" id="PS50931"/>
    </source>
</evidence>
<dbReference type="PRINTS" id="PR00039">
    <property type="entry name" value="HTHLYSR"/>
</dbReference>
<gene>
    <name evidence="6" type="ORF">HDF15_004179</name>
</gene>
<dbReference type="CDD" id="cd05466">
    <property type="entry name" value="PBP2_LTTR_substrate"/>
    <property type="match status" value="1"/>
</dbReference>
<evidence type="ECO:0000256" key="4">
    <source>
        <dbReference type="ARBA" id="ARBA00023163"/>
    </source>
</evidence>
<accession>A0A7W8EBQ3</accession>
<keyword evidence="3 6" id="KW-0238">DNA-binding</keyword>
<dbReference type="Pfam" id="PF00126">
    <property type="entry name" value="HTH_1"/>
    <property type="match status" value="1"/>
</dbReference>
<dbReference type="InterPro" id="IPR036390">
    <property type="entry name" value="WH_DNA-bd_sf"/>
</dbReference>
<dbReference type="PROSITE" id="PS50931">
    <property type="entry name" value="HTH_LYSR"/>
    <property type="match status" value="1"/>
</dbReference>
<comment type="similarity">
    <text evidence="1">Belongs to the LysR transcriptional regulatory family.</text>
</comment>